<dbReference type="InterPro" id="IPR029063">
    <property type="entry name" value="SAM-dependent_MTases_sf"/>
</dbReference>
<evidence type="ECO:0000256" key="4">
    <source>
        <dbReference type="ARBA" id="ARBA00022747"/>
    </source>
</evidence>
<reference evidence="8 9" key="1">
    <citation type="journal article" date="2015" name="Genome Announc.">
        <title>Complete Genome Sequence of Spiroplasma litorale TN-1T (DSM 21781), a Bacterium Isolated from a Green-Eyed Horsefly (Tabanus nigrovittatus).</title>
        <authorList>
            <person name="Lo W.S."/>
            <person name="Lai Y.C."/>
            <person name="Lien Y.W."/>
            <person name="Wang T.H."/>
            <person name="Kuo C.H."/>
        </authorList>
    </citation>
    <scope>NUCLEOTIDE SEQUENCE [LARGE SCALE GENOMIC DNA]</scope>
    <source>
        <strain evidence="8 9">TN-1</strain>
    </source>
</reference>
<dbReference type="PANTHER" id="PTHR46098">
    <property type="entry name" value="TRNA (CYTOSINE(38)-C(5))-METHYLTRANSFERASE"/>
    <property type="match status" value="1"/>
</dbReference>
<dbReference type="PRINTS" id="PR00105">
    <property type="entry name" value="C5METTRFRASE"/>
</dbReference>
<feature type="active site" evidence="5">
    <location>
        <position position="136"/>
    </location>
</feature>
<dbReference type="REBASE" id="124694">
    <property type="entry name" value="M.SliTN1ORF6810P"/>
</dbReference>
<name>A0A0K1W2B7_9MOLU</name>
<dbReference type="PROSITE" id="PS00094">
    <property type="entry name" value="C5_MTASE_1"/>
    <property type="match status" value="1"/>
</dbReference>
<keyword evidence="4" id="KW-0680">Restriction system</keyword>
<evidence type="ECO:0000256" key="1">
    <source>
        <dbReference type="ARBA" id="ARBA00022603"/>
    </source>
</evidence>
<dbReference type="NCBIfam" id="TIGR00675">
    <property type="entry name" value="dcm"/>
    <property type="match status" value="1"/>
</dbReference>
<organism evidence="8 9">
    <name type="scientific">Spiroplasma litorale</name>
    <dbReference type="NCBI Taxonomy" id="216942"/>
    <lineage>
        <taxon>Bacteria</taxon>
        <taxon>Bacillati</taxon>
        <taxon>Mycoplasmatota</taxon>
        <taxon>Mollicutes</taxon>
        <taxon>Entomoplasmatales</taxon>
        <taxon>Spiroplasmataceae</taxon>
        <taxon>Spiroplasma</taxon>
    </lineage>
</organism>
<dbReference type="Pfam" id="PF00145">
    <property type="entry name" value="DNA_methylase"/>
    <property type="match status" value="1"/>
</dbReference>
<dbReference type="KEGG" id="sll:SLITO_v1c06810"/>
<dbReference type="Proteomes" id="UP000067476">
    <property type="component" value="Chromosome"/>
</dbReference>
<proteinExistence type="inferred from homology"/>
<dbReference type="RefSeq" id="WP_144416409.1">
    <property type="nucleotide sequence ID" value="NZ_CP012357.1"/>
</dbReference>
<comment type="catalytic activity">
    <reaction evidence="7">
        <text>a 2'-deoxycytidine in DNA + S-adenosyl-L-methionine = a 5-methyl-2'-deoxycytidine in DNA + S-adenosyl-L-homocysteine + H(+)</text>
        <dbReference type="Rhea" id="RHEA:13681"/>
        <dbReference type="Rhea" id="RHEA-COMP:11369"/>
        <dbReference type="Rhea" id="RHEA-COMP:11370"/>
        <dbReference type="ChEBI" id="CHEBI:15378"/>
        <dbReference type="ChEBI" id="CHEBI:57856"/>
        <dbReference type="ChEBI" id="CHEBI:59789"/>
        <dbReference type="ChEBI" id="CHEBI:85452"/>
        <dbReference type="ChEBI" id="CHEBI:85454"/>
        <dbReference type="EC" id="2.1.1.37"/>
    </reaction>
</comment>
<dbReference type="InterPro" id="IPR001525">
    <property type="entry name" value="C5_MeTfrase"/>
</dbReference>
<dbReference type="STRING" id="216942.SLITO_v1c06810"/>
<evidence type="ECO:0000256" key="5">
    <source>
        <dbReference type="PROSITE-ProRule" id="PRU01016"/>
    </source>
</evidence>
<dbReference type="Gene3D" id="3.90.120.10">
    <property type="entry name" value="DNA Methylase, subunit A, domain 2"/>
    <property type="match status" value="1"/>
</dbReference>
<evidence type="ECO:0000256" key="3">
    <source>
        <dbReference type="ARBA" id="ARBA00022691"/>
    </source>
</evidence>
<dbReference type="EC" id="2.1.1.37" evidence="7"/>
<comment type="similarity">
    <text evidence="5 6">Belongs to the class I-like SAM-binding methyltransferase superfamily. C5-methyltransferase family.</text>
</comment>
<keyword evidence="2 5" id="KW-0808">Transferase</keyword>
<dbReference type="PANTHER" id="PTHR46098:SF1">
    <property type="entry name" value="TRNA (CYTOSINE(38)-C(5))-METHYLTRANSFERASE"/>
    <property type="match status" value="1"/>
</dbReference>
<dbReference type="PATRIC" id="fig|216942.3.peg.691"/>
<evidence type="ECO:0000256" key="6">
    <source>
        <dbReference type="RuleBase" id="RU000416"/>
    </source>
</evidence>
<dbReference type="SUPFAM" id="SSF53335">
    <property type="entry name" value="S-adenosyl-L-methionine-dependent methyltransferases"/>
    <property type="match status" value="1"/>
</dbReference>
<dbReference type="InterPro" id="IPR031303">
    <property type="entry name" value="C5_meth_CS"/>
</dbReference>
<evidence type="ECO:0000313" key="9">
    <source>
        <dbReference type="Proteomes" id="UP000067476"/>
    </source>
</evidence>
<dbReference type="PROSITE" id="PS51679">
    <property type="entry name" value="SAM_MT_C5"/>
    <property type="match status" value="1"/>
</dbReference>
<dbReference type="InterPro" id="IPR050750">
    <property type="entry name" value="C5-MTase"/>
</dbReference>
<gene>
    <name evidence="8" type="primary">dcm</name>
    <name evidence="8" type="ORF">SLITO_v1c06810</name>
</gene>
<keyword evidence="3 5" id="KW-0949">S-adenosyl-L-methionine</keyword>
<dbReference type="GO" id="GO:0003886">
    <property type="term" value="F:DNA (cytosine-5-)-methyltransferase activity"/>
    <property type="evidence" value="ECO:0007669"/>
    <property type="project" value="UniProtKB-EC"/>
</dbReference>
<evidence type="ECO:0000256" key="7">
    <source>
        <dbReference type="RuleBase" id="RU000417"/>
    </source>
</evidence>
<dbReference type="GO" id="GO:0032259">
    <property type="term" value="P:methylation"/>
    <property type="evidence" value="ECO:0007669"/>
    <property type="project" value="UniProtKB-KW"/>
</dbReference>
<keyword evidence="1 5" id="KW-0489">Methyltransferase</keyword>
<dbReference type="AlphaFoldDB" id="A0A0K1W2B7"/>
<dbReference type="GO" id="GO:0009307">
    <property type="term" value="P:DNA restriction-modification system"/>
    <property type="evidence" value="ECO:0007669"/>
    <property type="project" value="UniProtKB-KW"/>
</dbReference>
<dbReference type="Gene3D" id="3.40.50.150">
    <property type="entry name" value="Vaccinia Virus protein VP39"/>
    <property type="match status" value="1"/>
</dbReference>
<evidence type="ECO:0000256" key="2">
    <source>
        <dbReference type="ARBA" id="ARBA00022679"/>
    </source>
</evidence>
<protein>
    <recommendedName>
        <fullName evidence="7">Cytosine-specific methyltransferase</fullName>
        <ecNumber evidence="7">2.1.1.37</ecNumber>
    </recommendedName>
</protein>
<dbReference type="InterPro" id="IPR018117">
    <property type="entry name" value="C5_DNA_meth_AS"/>
</dbReference>
<dbReference type="OrthoDB" id="9813719at2"/>
<dbReference type="EMBL" id="CP012357">
    <property type="protein sequence ID" value="AKX34308.1"/>
    <property type="molecule type" value="Genomic_DNA"/>
</dbReference>
<evidence type="ECO:0000313" key="8">
    <source>
        <dbReference type="EMBL" id="AKX34308.1"/>
    </source>
</evidence>
<dbReference type="PROSITE" id="PS00095">
    <property type="entry name" value="C5_MTASE_2"/>
    <property type="match status" value="1"/>
</dbReference>
<sequence>MSKLKVFEAFAGIGAQNKALKILKNKMKIDFEVVGTSEWDIWANISYNAMHNNNENRAINLKDSEINKYLSKFTHSNDGKKPIDKKFLNRLDRNTRELLYSSYEACNNQGSIVDLKGEDLIKNVGDVDVITYSFPCQDLSVAGSFHGFNQGMKKGSGTRSGLLWEIERILKELKKINKLPKYLLLENVKNMISEKHKEDYIEWLIFLKTIGYNTQTYLLNSLEFGIPQKRERVYAISVLGNDNLFPDTLNQKNIIIENEKFQNVSKELNLIKSLNEILKTNYTNNIYKDEAINAIPNNTPSRIRMYCENPILYTKKNYEYPLTIKKNNKLYVKKNDGYYLQLCRTITTKQDRHPNAGIIDIRESKLLKEKHKSNYRFLTPRETYLLMGFDEKDFNKVIKNNIKKAVLYRQAGNSITVNVLVSIFKKINDIDNEVKNND</sequence>
<accession>A0A0K1W2B7</accession>
<keyword evidence="9" id="KW-1185">Reference proteome</keyword>